<dbReference type="GO" id="GO:0003677">
    <property type="term" value="F:DNA binding"/>
    <property type="evidence" value="ECO:0007669"/>
    <property type="project" value="InterPro"/>
</dbReference>
<dbReference type="Pfam" id="PF13560">
    <property type="entry name" value="HTH_31"/>
    <property type="match status" value="1"/>
</dbReference>
<feature type="region of interest" description="Disordered" evidence="1">
    <location>
        <begin position="87"/>
        <end position="121"/>
    </location>
</feature>
<evidence type="ECO:0000256" key="2">
    <source>
        <dbReference type="SAM" id="Phobius"/>
    </source>
</evidence>
<dbReference type="SUPFAM" id="SSF47090">
    <property type="entry name" value="PGBD-like"/>
    <property type="match status" value="1"/>
</dbReference>
<evidence type="ECO:0000259" key="3">
    <source>
        <dbReference type="PROSITE" id="PS50943"/>
    </source>
</evidence>
<dbReference type="AlphaFoldDB" id="A0A1D7VU01"/>
<feature type="domain" description="HTH cro/C1-type" evidence="3">
    <location>
        <begin position="22"/>
        <end position="76"/>
    </location>
</feature>
<sequence>MSRWKGLPESLDPRVRQLVVQLRRLKDHSGLSLVSLAARTPYSKSSWERYLNGKKLPPRDAVAALARVCGTDPTRLLALHEVAAQAWGTDRPAPGPRGAEPAGGAAAAPETAPAAGPADAGAVDAAGAGAVDAAGAGEGGPRPAGGPRARTGPLVVLAALGLVVVAAVALLVVRPWQPDTAGRGTAGAEAGRATGAVPAFTHRVGETFGCHLTRAPGGLSAGRSRTTTAILGSGATGWDVVEAQCLLHHHGYDPGPVDGVVGEHTQRAVKRLQAGAGLPTDGIVGPDTWKVLRR</sequence>
<dbReference type="CDD" id="cd00093">
    <property type="entry name" value="HTH_XRE"/>
    <property type="match status" value="1"/>
</dbReference>
<dbReference type="SMART" id="SM00530">
    <property type="entry name" value="HTH_XRE"/>
    <property type="match status" value="1"/>
</dbReference>
<keyword evidence="2" id="KW-0472">Membrane</keyword>
<keyword evidence="2" id="KW-1133">Transmembrane helix</keyword>
<dbReference type="InterPro" id="IPR001387">
    <property type="entry name" value="Cro/C1-type_HTH"/>
</dbReference>
<dbReference type="PROSITE" id="PS50943">
    <property type="entry name" value="HTH_CROC1"/>
    <property type="match status" value="1"/>
</dbReference>
<evidence type="ECO:0000313" key="5">
    <source>
        <dbReference type="Proteomes" id="UP000094094"/>
    </source>
</evidence>
<accession>A0A1D7VU01</accession>
<dbReference type="SUPFAM" id="SSF47413">
    <property type="entry name" value="lambda repressor-like DNA-binding domains"/>
    <property type="match status" value="1"/>
</dbReference>
<evidence type="ECO:0000256" key="1">
    <source>
        <dbReference type="SAM" id="MobiDB-lite"/>
    </source>
</evidence>
<protein>
    <recommendedName>
        <fullName evidence="3">HTH cro/C1-type domain-containing protein</fullName>
    </recommendedName>
</protein>
<dbReference type="InterPro" id="IPR036366">
    <property type="entry name" value="PGBDSf"/>
</dbReference>
<dbReference type="Proteomes" id="UP000094094">
    <property type="component" value="Chromosome"/>
</dbReference>
<gene>
    <name evidence="4" type="ORF">SL103_31615</name>
</gene>
<dbReference type="OrthoDB" id="9815541at2"/>
<name>A0A1D7VU01_9ACTN</name>
<dbReference type="Gene3D" id="1.10.101.10">
    <property type="entry name" value="PGBD-like superfamily/PGBD"/>
    <property type="match status" value="1"/>
</dbReference>
<dbReference type="RefSeq" id="WP_069572382.1">
    <property type="nucleotide sequence ID" value="NZ_CP017157.1"/>
</dbReference>
<proteinExistence type="predicted"/>
<organism evidence="4 5">
    <name type="scientific">Streptomyces lydicus</name>
    <dbReference type="NCBI Taxonomy" id="47763"/>
    <lineage>
        <taxon>Bacteria</taxon>
        <taxon>Bacillati</taxon>
        <taxon>Actinomycetota</taxon>
        <taxon>Actinomycetes</taxon>
        <taxon>Kitasatosporales</taxon>
        <taxon>Streptomycetaceae</taxon>
        <taxon>Streptomyces</taxon>
    </lineage>
</organism>
<dbReference type="Pfam" id="PF01471">
    <property type="entry name" value="PG_binding_1"/>
    <property type="match status" value="1"/>
</dbReference>
<feature type="compositionally biased region" description="Low complexity" evidence="1">
    <location>
        <begin position="96"/>
        <end position="121"/>
    </location>
</feature>
<feature type="transmembrane region" description="Helical" evidence="2">
    <location>
        <begin position="154"/>
        <end position="173"/>
    </location>
</feature>
<reference evidence="4 5" key="1">
    <citation type="submission" date="2016-09" db="EMBL/GenBank/DDBJ databases">
        <title>Complete genome sequencing of Streptomyces lydicus 103 and metabolic pathways analysis of antibiotic biosynthesis.</title>
        <authorList>
            <person name="Jia N."/>
            <person name="Ding M.-Z."/>
            <person name="Gao F."/>
            <person name="Yuan Y.-J."/>
        </authorList>
    </citation>
    <scope>NUCLEOTIDE SEQUENCE [LARGE SCALE GENOMIC DNA]</scope>
    <source>
        <strain evidence="4 5">103</strain>
    </source>
</reference>
<dbReference type="InterPro" id="IPR002477">
    <property type="entry name" value="Peptidoglycan-bd-like"/>
</dbReference>
<dbReference type="EMBL" id="CP017157">
    <property type="protein sequence ID" value="AOP50207.1"/>
    <property type="molecule type" value="Genomic_DNA"/>
</dbReference>
<keyword evidence="5" id="KW-1185">Reference proteome</keyword>
<dbReference type="InterPro" id="IPR010982">
    <property type="entry name" value="Lambda_DNA-bd_dom_sf"/>
</dbReference>
<keyword evidence="2" id="KW-0812">Transmembrane</keyword>
<dbReference type="Gene3D" id="1.10.260.40">
    <property type="entry name" value="lambda repressor-like DNA-binding domains"/>
    <property type="match status" value="1"/>
</dbReference>
<evidence type="ECO:0000313" key="4">
    <source>
        <dbReference type="EMBL" id="AOP50207.1"/>
    </source>
</evidence>
<dbReference type="InterPro" id="IPR036365">
    <property type="entry name" value="PGBD-like_sf"/>
</dbReference>
<dbReference type="KEGG" id="slc:SL103_31615"/>